<comment type="caution">
    <text evidence="1">The sequence shown here is derived from an EMBL/GenBank/DDBJ whole genome shotgun (WGS) entry which is preliminary data.</text>
</comment>
<organism evidence="1 2">
    <name type="scientific">Pseudonocardia benzenivorans</name>
    <dbReference type="NCBI Taxonomy" id="228005"/>
    <lineage>
        <taxon>Bacteria</taxon>
        <taxon>Bacillati</taxon>
        <taxon>Actinomycetota</taxon>
        <taxon>Actinomycetes</taxon>
        <taxon>Pseudonocardiales</taxon>
        <taxon>Pseudonocardiaceae</taxon>
        <taxon>Pseudonocardia</taxon>
    </lineage>
</organism>
<protein>
    <submittedName>
        <fullName evidence="1">Uncharacterized protein</fullName>
    </submittedName>
</protein>
<proteinExistence type="predicted"/>
<dbReference type="Proteomes" id="UP001597182">
    <property type="component" value="Unassembled WGS sequence"/>
</dbReference>
<accession>A0ABW3VDX9</accession>
<reference evidence="2" key="1">
    <citation type="journal article" date="2019" name="Int. J. Syst. Evol. Microbiol.">
        <title>The Global Catalogue of Microorganisms (GCM) 10K type strain sequencing project: providing services to taxonomists for standard genome sequencing and annotation.</title>
        <authorList>
            <consortium name="The Broad Institute Genomics Platform"/>
            <consortium name="The Broad Institute Genome Sequencing Center for Infectious Disease"/>
            <person name="Wu L."/>
            <person name="Ma J."/>
        </authorList>
    </citation>
    <scope>NUCLEOTIDE SEQUENCE [LARGE SCALE GENOMIC DNA]</scope>
    <source>
        <strain evidence="2">CCUG 49018</strain>
    </source>
</reference>
<evidence type="ECO:0000313" key="2">
    <source>
        <dbReference type="Proteomes" id="UP001597182"/>
    </source>
</evidence>
<keyword evidence="2" id="KW-1185">Reference proteome</keyword>
<evidence type="ECO:0000313" key="1">
    <source>
        <dbReference type="EMBL" id="MFD1232313.1"/>
    </source>
</evidence>
<name>A0ABW3VDX9_9PSEU</name>
<gene>
    <name evidence="1" type="ORF">ACFQ34_03365</name>
</gene>
<dbReference type="EMBL" id="JBHTMB010000022">
    <property type="protein sequence ID" value="MFD1232313.1"/>
    <property type="molecule type" value="Genomic_DNA"/>
</dbReference>
<dbReference type="RefSeq" id="WP_013678366.1">
    <property type="nucleotide sequence ID" value="NZ_BAABKS010000019.1"/>
</dbReference>
<sequence>MTQRLLHGARPYPDVVAFADSFLAEAERPGAIRGRAFALTLRGEANCSSVPSTPPTTTCGWRRS</sequence>